<comment type="subcellular location">
    <subcellularLocation>
        <location evidence="1">Nucleus</location>
    </subcellularLocation>
</comment>
<feature type="domain" description="HTH psq-type" evidence="4">
    <location>
        <begin position="42"/>
        <end position="78"/>
    </location>
</feature>
<evidence type="ECO:0000256" key="1">
    <source>
        <dbReference type="ARBA" id="ARBA00004123"/>
    </source>
</evidence>
<organism evidence="5 6">
    <name type="scientific">Hypsibius exemplaris</name>
    <name type="common">Freshwater tardigrade</name>
    <dbReference type="NCBI Taxonomy" id="2072580"/>
    <lineage>
        <taxon>Eukaryota</taxon>
        <taxon>Metazoa</taxon>
        <taxon>Ecdysozoa</taxon>
        <taxon>Tardigrada</taxon>
        <taxon>Eutardigrada</taxon>
        <taxon>Parachela</taxon>
        <taxon>Hypsibioidea</taxon>
        <taxon>Hypsibiidae</taxon>
        <taxon>Hypsibius</taxon>
    </lineage>
</organism>
<keyword evidence="2" id="KW-0175">Coiled coil</keyword>
<evidence type="ECO:0000313" key="5">
    <source>
        <dbReference type="EMBL" id="OQV20776.1"/>
    </source>
</evidence>
<dbReference type="InterPro" id="IPR009057">
    <property type="entry name" value="Homeodomain-like_sf"/>
</dbReference>
<evidence type="ECO:0000256" key="2">
    <source>
        <dbReference type="SAM" id="Coils"/>
    </source>
</evidence>
<dbReference type="GO" id="GO:0003677">
    <property type="term" value="F:DNA binding"/>
    <property type="evidence" value="ECO:0007669"/>
    <property type="project" value="InterPro"/>
</dbReference>
<proteinExistence type="predicted"/>
<feature type="region of interest" description="Disordered" evidence="3">
    <location>
        <begin position="200"/>
        <end position="220"/>
    </location>
</feature>
<dbReference type="OrthoDB" id="6694480at2759"/>
<sequence>MEEEEAAAVEAIADEVDAPIVDTSADEATVEEALAELKNLKERMANACKAVHDQNVPIRQAARQFGVSSTTLHRHLKNPTVKPRGKPCKFTEAENEAIAQLLLRFADVGGSLSKNLIKKVVIAVGTAKGLDEARNKFSNMWQRRFLERFPAVAVRFSRKKAREWDAEKWNELMEALEREGILEDPRGVFAFSTELVHNSVQHASRPRPPGTKRLTTPKASAVKVPRIPKDRFAAQKKAMKTSLKEIWGDDLADVDVNRLVAEADLMARGVIPSGRHIHGPSKEAAV</sequence>
<dbReference type="Proteomes" id="UP000192578">
    <property type="component" value="Unassembled WGS sequence"/>
</dbReference>
<accession>A0A1W0WZX9</accession>
<keyword evidence="6" id="KW-1185">Reference proteome</keyword>
<protein>
    <recommendedName>
        <fullName evidence="4">HTH psq-type domain-containing protein</fullName>
    </recommendedName>
</protein>
<dbReference type="Pfam" id="PF05225">
    <property type="entry name" value="HTH_psq"/>
    <property type="match status" value="1"/>
</dbReference>
<feature type="coiled-coil region" evidence="2">
    <location>
        <begin position="23"/>
        <end position="54"/>
    </location>
</feature>
<gene>
    <name evidence="5" type="ORF">BV898_05353</name>
</gene>
<reference evidence="6" key="1">
    <citation type="submission" date="2017-01" db="EMBL/GenBank/DDBJ databases">
        <title>Comparative genomics of anhydrobiosis in the tardigrade Hypsibius dujardini.</title>
        <authorList>
            <person name="Yoshida Y."/>
            <person name="Koutsovoulos G."/>
            <person name="Laetsch D."/>
            <person name="Stevens L."/>
            <person name="Kumar S."/>
            <person name="Horikawa D."/>
            <person name="Ishino K."/>
            <person name="Komine S."/>
            <person name="Tomita M."/>
            <person name="Blaxter M."/>
            <person name="Arakawa K."/>
        </authorList>
    </citation>
    <scope>NUCLEOTIDE SEQUENCE [LARGE SCALE GENOMIC DNA]</scope>
    <source>
        <strain evidence="6">Z151</strain>
    </source>
</reference>
<evidence type="ECO:0000259" key="4">
    <source>
        <dbReference type="Pfam" id="PF05225"/>
    </source>
</evidence>
<comment type="caution">
    <text evidence="5">The sequence shown here is derived from an EMBL/GenBank/DDBJ whole genome shotgun (WGS) entry which is preliminary data.</text>
</comment>
<dbReference type="EMBL" id="MTYJ01000028">
    <property type="protein sequence ID" value="OQV20776.1"/>
    <property type="molecule type" value="Genomic_DNA"/>
</dbReference>
<evidence type="ECO:0000256" key="3">
    <source>
        <dbReference type="SAM" id="MobiDB-lite"/>
    </source>
</evidence>
<dbReference type="InterPro" id="IPR007889">
    <property type="entry name" value="HTH_Psq"/>
</dbReference>
<name>A0A1W0WZX9_HYPEX</name>
<dbReference type="AlphaFoldDB" id="A0A1W0WZX9"/>
<dbReference type="SUPFAM" id="SSF46689">
    <property type="entry name" value="Homeodomain-like"/>
    <property type="match status" value="1"/>
</dbReference>
<dbReference type="Gene3D" id="1.10.10.60">
    <property type="entry name" value="Homeodomain-like"/>
    <property type="match status" value="1"/>
</dbReference>
<evidence type="ECO:0000313" key="6">
    <source>
        <dbReference type="Proteomes" id="UP000192578"/>
    </source>
</evidence>
<dbReference type="GO" id="GO:0005634">
    <property type="term" value="C:nucleus"/>
    <property type="evidence" value="ECO:0007669"/>
    <property type="project" value="UniProtKB-SubCell"/>
</dbReference>